<evidence type="ECO:0000256" key="1">
    <source>
        <dbReference type="SAM" id="MobiDB-lite"/>
    </source>
</evidence>
<sequence length="104" mass="10976">MSSIPPTAAAIASSVAGLNRADKAAEQVRSQQTSQTRAIEQGEKNTHALSDGNDVENSSDRDADGHYLGGGGRRGKEEEQPSEFDTEINDRGEAGPLHQIDLSA</sequence>
<proteinExistence type="predicted"/>
<evidence type="ECO:0000313" key="2">
    <source>
        <dbReference type="EMBL" id="QDT64469.1"/>
    </source>
</evidence>
<dbReference type="Proteomes" id="UP000319976">
    <property type="component" value="Chromosome"/>
</dbReference>
<dbReference type="EMBL" id="CP036316">
    <property type="protein sequence ID" value="QDT64469.1"/>
    <property type="molecule type" value="Genomic_DNA"/>
</dbReference>
<accession>A0A517T7W8</accession>
<feature type="region of interest" description="Disordered" evidence="1">
    <location>
        <begin position="22"/>
        <end position="104"/>
    </location>
</feature>
<organism evidence="2 3">
    <name type="scientific">Calycomorphotria hydatis</name>
    <dbReference type="NCBI Taxonomy" id="2528027"/>
    <lineage>
        <taxon>Bacteria</taxon>
        <taxon>Pseudomonadati</taxon>
        <taxon>Planctomycetota</taxon>
        <taxon>Planctomycetia</taxon>
        <taxon>Planctomycetales</taxon>
        <taxon>Planctomycetaceae</taxon>
        <taxon>Calycomorphotria</taxon>
    </lineage>
</organism>
<dbReference type="RefSeq" id="WP_145261658.1">
    <property type="nucleotide sequence ID" value="NZ_CP036316.1"/>
</dbReference>
<dbReference type="AlphaFoldDB" id="A0A517T7W8"/>
<keyword evidence="3" id="KW-1185">Reference proteome</keyword>
<reference evidence="2 3" key="1">
    <citation type="submission" date="2019-02" db="EMBL/GenBank/DDBJ databases">
        <title>Deep-cultivation of Planctomycetes and their phenomic and genomic characterization uncovers novel biology.</title>
        <authorList>
            <person name="Wiegand S."/>
            <person name="Jogler M."/>
            <person name="Boedeker C."/>
            <person name="Pinto D."/>
            <person name="Vollmers J."/>
            <person name="Rivas-Marin E."/>
            <person name="Kohn T."/>
            <person name="Peeters S.H."/>
            <person name="Heuer A."/>
            <person name="Rast P."/>
            <person name="Oberbeckmann S."/>
            <person name="Bunk B."/>
            <person name="Jeske O."/>
            <person name="Meyerdierks A."/>
            <person name="Storesund J.E."/>
            <person name="Kallscheuer N."/>
            <person name="Luecker S."/>
            <person name="Lage O.M."/>
            <person name="Pohl T."/>
            <person name="Merkel B.J."/>
            <person name="Hornburger P."/>
            <person name="Mueller R.-W."/>
            <person name="Bruemmer F."/>
            <person name="Labrenz M."/>
            <person name="Spormann A.M."/>
            <person name="Op den Camp H."/>
            <person name="Overmann J."/>
            <person name="Amann R."/>
            <person name="Jetten M.S.M."/>
            <person name="Mascher T."/>
            <person name="Medema M.H."/>
            <person name="Devos D.P."/>
            <person name="Kaster A.-K."/>
            <person name="Ovreas L."/>
            <person name="Rohde M."/>
            <person name="Galperin M.Y."/>
            <person name="Jogler C."/>
        </authorList>
    </citation>
    <scope>NUCLEOTIDE SEQUENCE [LARGE SCALE GENOMIC DNA]</scope>
    <source>
        <strain evidence="2 3">V22</strain>
    </source>
</reference>
<feature type="compositionally biased region" description="Polar residues" evidence="1">
    <location>
        <begin position="28"/>
        <end position="38"/>
    </location>
</feature>
<evidence type="ECO:0000313" key="3">
    <source>
        <dbReference type="Proteomes" id="UP000319976"/>
    </source>
</evidence>
<protein>
    <submittedName>
        <fullName evidence="2">Uncharacterized protein</fullName>
    </submittedName>
</protein>
<gene>
    <name evidence="2" type="ORF">V22_17030</name>
</gene>
<name>A0A517T7W8_9PLAN</name>
<dbReference type="KEGG" id="chya:V22_17030"/>